<evidence type="ECO:0000256" key="3">
    <source>
        <dbReference type="RuleBase" id="RU003694"/>
    </source>
</evidence>
<evidence type="ECO:0000259" key="4">
    <source>
        <dbReference type="PROSITE" id="PS52004"/>
    </source>
</evidence>
<protein>
    <submittedName>
        <fullName evidence="5">Beta-ketoacyl-ACP reductase</fullName>
    </submittedName>
</protein>
<dbReference type="SMART" id="SM00825">
    <property type="entry name" value="PKS_KS"/>
    <property type="match status" value="1"/>
</dbReference>
<comment type="caution">
    <text evidence="5">The sequence shown here is derived from an EMBL/GenBank/DDBJ whole genome shotgun (WGS) entry which is preliminary data.</text>
</comment>
<dbReference type="EMBL" id="MYFO01000007">
    <property type="protein sequence ID" value="TFE89241.1"/>
    <property type="molecule type" value="Genomic_DNA"/>
</dbReference>
<dbReference type="RefSeq" id="WP_134751231.1">
    <property type="nucleotide sequence ID" value="NZ_MYFO02000005.1"/>
</dbReference>
<sequence length="415" mass="44063">MSKRVVVTGFGVITPFGYGPEVIKENAFQGIHGFKPISSFDTSTAVAKRGGEAPVSPRSYRSFAKYCTEQALAMAGLDVTRDAEVLRQAAVAVGNLGEGAILREFYEQFQPVLQTSPADGTAAAEATASRKTFATADGEMLPIHDANPFAHAEAIAEYIGSEGPQLAFTNACIASANAIGYGFDQISKGRVDCALVGGLNVLHPQVFFNFDSSRAMADDVVRPFSEGRTGLLIGDGAAILVLESLESAERRGATVLAEMLGWGVSSDGFHVSQPEPNGNGLARSMRMALRKSGCAIEEIDYINAHGTGTPLNDRSETKAYKQVFGDHASVVPISSTKSVTGHMLEATGGVEAVISILALLEQTIPPTANYLGPEDELDLDYVVDGARRQRLRTVMSNSSAFGGNNCTLLFRREEA</sequence>
<dbReference type="Pfam" id="PF02801">
    <property type="entry name" value="Ketoacyl-synt_C"/>
    <property type="match status" value="1"/>
</dbReference>
<dbReference type="InterPro" id="IPR014030">
    <property type="entry name" value="Ketoacyl_synth_N"/>
</dbReference>
<dbReference type="CDD" id="cd00834">
    <property type="entry name" value="KAS_I_II"/>
    <property type="match status" value="1"/>
</dbReference>
<dbReference type="InterPro" id="IPR020841">
    <property type="entry name" value="PKS_Beta-ketoAc_synthase_dom"/>
</dbReference>
<comment type="similarity">
    <text evidence="1 3">Belongs to the thiolase-like superfamily. Beta-ketoacyl-ACP synthases family.</text>
</comment>
<feature type="domain" description="Ketosynthase family 3 (KS3)" evidence="4">
    <location>
        <begin position="2"/>
        <end position="412"/>
    </location>
</feature>
<dbReference type="GO" id="GO:0004315">
    <property type="term" value="F:3-oxoacyl-[acyl-carrier-protein] synthase activity"/>
    <property type="evidence" value="ECO:0007669"/>
    <property type="project" value="TreeGrafter"/>
</dbReference>
<dbReference type="PROSITE" id="PS52004">
    <property type="entry name" value="KS3_2"/>
    <property type="match status" value="1"/>
</dbReference>
<name>A0A4Y8Q579_9BACL</name>
<evidence type="ECO:0000313" key="5">
    <source>
        <dbReference type="EMBL" id="TFE89241.1"/>
    </source>
</evidence>
<keyword evidence="6" id="KW-1185">Reference proteome</keyword>
<keyword evidence="2 3" id="KW-0808">Transferase</keyword>
<dbReference type="GO" id="GO:0006633">
    <property type="term" value="P:fatty acid biosynthetic process"/>
    <property type="evidence" value="ECO:0007669"/>
    <property type="project" value="TreeGrafter"/>
</dbReference>
<gene>
    <name evidence="5" type="ORF">B5M42_07185</name>
</gene>
<dbReference type="InterPro" id="IPR014031">
    <property type="entry name" value="Ketoacyl_synth_C"/>
</dbReference>
<dbReference type="Pfam" id="PF00109">
    <property type="entry name" value="ketoacyl-synt"/>
    <property type="match status" value="1"/>
</dbReference>
<accession>A0A4Y8Q579</accession>
<evidence type="ECO:0000256" key="1">
    <source>
        <dbReference type="ARBA" id="ARBA00008467"/>
    </source>
</evidence>
<dbReference type="Proteomes" id="UP000298246">
    <property type="component" value="Unassembled WGS sequence"/>
</dbReference>
<reference evidence="5 6" key="1">
    <citation type="submission" date="2017-03" db="EMBL/GenBank/DDBJ databases">
        <title>Isolation of Levoglucosan Utilizing Bacteria.</title>
        <authorList>
            <person name="Arya A.S."/>
        </authorList>
    </citation>
    <scope>NUCLEOTIDE SEQUENCE [LARGE SCALE GENOMIC DNA]</scope>
    <source>
        <strain evidence="5 6">MEC069</strain>
    </source>
</reference>
<dbReference type="AlphaFoldDB" id="A0A4Y8Q579"/>
<dbReference type="Gene3D" id="3.40.47.10">
    <property type="match status" value="1"/>
</dbReference>
<evidence type="ECO:0000256" key="2">
    <source>
        <dbReference type="ARBA" id="ARBA00022679"/>
    </source>
</evidence>
<dbReference type="InterPro" id="IPR000794">
    <property type="entry name" value="Beta-ketoacyl_synthase"/>
</dbReference>
<dbReference type="PANTHER" id="PTHR11712:SF336">
    <property type="entry name" value="3-OXOACYL-[ACYL-CARRIER-PROTEIN] SYNTHASE, MITOCHONDRIAL"/>
    <property type="match status" value="1"/>
</dbReference>
<dbReference type="InterPro" id="IPR016039">
    <property type="entry name" value="Thiolase-like"/>
</dbReference>
<dbReference type="SUPFAM" id="SSF53901">
    <property type="entry name" value="Thiolase-like"/>
    <property type="match status" value="2"/>
</dbReference>
<dbReference type="OrthoDB" id="2523650at2"/>
<organism evidence="5 6">
    <name type="scientific">Paenibacillus athensensis</name>
    <dbReference type="NCBI Taxonomy" id="1967502"/>
    <lineage>
        <taxon>Bacteria</taxon>
        <taxon>Bacillati</taxon>
        <taxon>Bacillota</taxon>
        <taxon>Bacilli</taxon>
        <taxon>Bacillales</taxon>
        <taxon>Paenibacillaceae</taxon>
        <taxon>Paenibacillus</taxon>
    </lineage>
</organism>
<proteinExistence type="inferred from homology"/>
<evidence type="ECO:0000313" key="6">
    <source>
        <dbReference type="Proteomes" id="UP000298246"/>
    </source>
</evidence>
<dbReference type="PANTHER" id="PTHR11712">
    <property type="entry name" value="POLYKETIDE SYNTHASE-RELATED"/>
    <property type="match status" value="1"/>
</dbReference>